<feature type="compositionally biased region" description="Polar residues" evidence="1">
    <location>
        <begin position="1"/>
        <end position="12"/>
    </location>
</feature>
<accession>A0A9W6BQ52</accession>
<organism evidence="2 3">
    <name type="scientific">Pleodorina starrii</name>
    <dbReference type="NCBI Taxonomy" id="330485"/>
    <lineage>
        <taxon>Eukaryota</taxon>
        <taxon>Viridiplantae</taxon>
        <taxon>Chlorophyta</taxon>
        <taxon>core chlorophytes</taxon>
        <taxon>Chlorophyceae</taxon>
        <taxon>CS clade</taxon>
        <taxon>Chlamydomonadales</taxon>
        <taxon>Volvocaceae</taxon>
        <taxon>Pleodorina</taxon>
    </lineage>
</organism>
<dbReference type="OrthoDB" id="530022at2759"/>
<sequence>MQTSRRGCQGSTILAAEPSSRTRRPHSGRPKPSQASKTQVPTFLPCAQGRTTATNTPTVSVPWSTLEQQRAPPDAAVTWDTIHVGHMPLVGFEPVAAMLPDRLTGLVQLHTFLALGSSQHPHDQCMVLDFLPERPTDPSTALALASGGSTPGQFRVRRLKGWIQGGSIRTRLVLKLGRALSDREALEAVDRFNSRWDSRLRLLHNDCRHYTAALLTSLSGEQFCIDDL</sequence>
<reference evidence="2 3" key="1">
    <citation type="journal article" date="2023" name="Commun. Biol.">
        <title>Reorganization of the ancestral sex-determining regions during the evolution of trioecy in Pleodorina starrii.</title>
        <authorList>
            <person name="Takahashi K."/>
            <person name="Suzuki S."/>
            <person name="Kawai-Toyooka H."/>
            <person name="Yamamoto K."/>
            <person name="Hamaji T."/>
            <person name="Ootsuki R."/>
            <person name="Yamaguchi H."/>
            <person name="Kawachi M."/>
            <person name="Higashiyama T."/>
            <person name="Nozaki H."/>
        </authorList>
    </citation>
    <scope>NUCLEOTIDE SEQUENCE [LARGE SCALE GENOMIC DNA]</scope>
    <source>
        <strain evidence="2 3">NIES-4479</strain>
    </source>
</reference>
<evidence type="ECO:0000313" key="3">
    <source>
        <dbReference type="Proteomes" id="UP001165080"/>
    </source>
</evidence>
<proteinExistence type="predicted"/>
<dbReference type="Proteomes" id="UP001165080">
    <property type="component" value="Unassembled WGS sequence"/>
</dbReference>
<keyword evidence="3" id="KW-1185">Reference proteome</keyword>
<dbReference type="PANTHER" id="PTHR36342">
    <property type="entry name" value="PTB DOMAIN ENGULFMENT ADAPTER"/>
    <property type="match status" value="1"/>
</dbReference>
<dbReference type="AlphaFoldDB" id="A0A9W6BQ52"/>
<dbReference type="EMBL" id="BRXU01000013">
    <property type="protein sequence ID" value="GLC55521.1"/>
    <property type="molecule type" value="Genomic_DNA"/>
</dbReference>
<protein>
    <submittedName>
        <fullName evidence="2">Uncharacterized protein</fullName>
    </submittedName>
</protein>
<evidence type="ECO:0000256" key="1">
    <source>
        <dbReference type="SAM" id="MobiDB-lite"/>
    </source>
</evidence>
<name>A0A9W6BQ52_9CHLO</name>
<feature type="region of interest" description="Disordered" evidence="1">
    <location>
        <begin position="1"/>
        <end position="41"/>
    </location>
</feature>
<gene>
    <name evidence="2" type="primary">PLEST010374</name>
    <name evidence="2" type="ORF">PLESTB_000996400</name>
</gene>
<comment type="caution">
    <text evidence="2">The sequence shown here is derived from an EMBL/GenBank/DDBJ whole genome shotgun (WGS) entry which is preliminary data.</text>
</comment>
<dbReference type="PANTHER" id="PTHR36342:SF1">
    <property type="entry name" value="PTB DOMAIN ENGULFMENT ADAPTER"/>
    <property type="match status" value="1"/>
</dbReference>
<evidence type="ECO:0000313" key="2">
    <source>
        <dbReference type="EMBL" id="GLC55521.1"/>
    </source>
</evidence>